<evidence type="ECO:0000256" key="4">
    <source>
        <dbReference type="ARBA" id="ARBA00022597"/>
    </source>
</evidence>
<feature type="transmembrane region" description="Helical" evidence="12">
    <location>
        <begin position="319"/>
        <end position="336"/>
    </location>
</feature>
<keyword evidence="2" id="KW-0813">Transport</keyword>
<dbReference type="InterPro" id="IPR013013">
    <property type="entry name" value="PTS_EIIC_1"/>
</dbReference>
<dbReference type="HOGENOM" id="CLU_012312_1_0_9"/>
<evidence type="ECO:0000259" key="14">
    <source>
        <dbReference type="PROSITE" id="PS51103"/>
    </source>
</evidence>
<dbReference type="GO" id="GO:0016301">
    <property type="term" value="F:kinase activity"/>
    <property type="evidence" value="ECO:0007669"/>
    <property type="project" value="UniProtKB-KW"/>
</dbReference>
<dbReference type="GO" id="GO:0090563">
    <property type="term" value="F:protein-phosphocysteine-sugar phosphotransferase activity"/>
    <property type="evidence" value="ECO:0007669"/>
    <property type="project" value="TreeGrafter"/>
</dbReference>
<dbReference type="Proteomes" id="UP000033531">
    <property type="component" value="Unassembled WGS sequence"/>
</dbReference>
<feature type="transmembrane region" description="Helical" evidence="12">
    <location>
        <begin position="99"/>
        <end position="119"/>
    </location>
</feature>
<dbReference type="OrthoDB" id="9764327at2"/>
<dbReference type="NCBIfam" id="TIGR00826">
    <property type="entry name" value="EIIB_glc"/>
    <property type="match status" value="1"/>
</dbReference>
<dbReference type="Pfam" id="PF00367">
    <property type="entry name" value="PTS_EIIB"/>
    <property type="match status" value="1"/>
</dbReference>
<keyword evidence="8" id="KW-0418">Kinase</keyword>
<reference evidence="15 16" key="1">
    <citation type="submission" date="2015-01" db="EMBL/GenBank/DDBJ databases">
        <title>Comparative genomics of the lactic acid bacteria isolated from the honey bee gut.</title>
        <authorList>
            <person name="Ellegaard K.M."/>
            <person name="Tamarit D."/>
            <person name="Javelind E."/>
            <person name="Olofsson T."/>
            <person name="Andersson S.G."/>
            <person name="Vasquez A."/>
        </authorList>
    </citation>
    <scope>NUCLEOTIDE SEQUENCE [LARGE SCALE GENOMIC DNA]</scope>
    <source>
        <strain evidence="15 16">Hma8</strain>
    </source>
</reference>
<dbReference type="PROSITE" id="PS51098">
    <property type="entry name" value="PTS_EIIB_TYPE_1"/>
    <property type="match status" value="1"/>
</dbReference>
<dbReference type="EMBL" id="JXLI01000009">
    <property type="protein sequence ID" value="KJY57063.1"/>
    <property type="molecule type" value="Genomic_DNA"/>
</dbReference>
<dbReference type="PANTHER" id="PTHR30009">
    <property type="entry name" value="CYTOCHROME C-TYPE SYNTHESIS PROTEIN AND PTS TRANSMEMBRANE COMPONENT"/>
    <property type="match status" value="1"/>
</dbReference>
<evidence type="ECO:0000256" key="10">
    <source>
        <dbReference type="ARBA" id="ARBA00023136"/>
    </source>
</evidence>
<keyword evidence="10 12" id="KW-0472">Membrane</keyword>
<feature type="domain" description="PTS EIIB type-1" evidence="13">
    <location>
        <begin position="441"/>
        <end position="522"/>
    </location>
</feature>
<feature type="transmembrane region" description="Helical" evidence="12">
    <location>
        <begin position="21"/>
        <end position="45"/>
    </location>
</feature>
<evidence type="ECO:0000256" key="9">
    <source>
        <dbReference type="ARBA" id="ARBA00022989"/>
    </source>
</evidence>
<dbReference type="AlphaFoldDB" id="A0A0F4LFI3"/>
<protein>
    <submittedName>
        <fullName evidence="15">PTS Glc IICB</fullName>
    </submittedName>
</protein>
<evidence type="ECO:0000256" key="3">
    <source>
        <dbReference type="ARBA" id="ARBA00022475"/>
    </source>
</evidence>
<keyword evidence="7 12" id="KW-0812">Transmembrane</keyword>
<comment type="caution">
    <text evidence="15">The sequence shown here is derived from an EMBL/GenBank/DDBJ whole genome shotgun (WGS) entry which is preliminary data.</text>
</comment>
<evidence type="ECO:0000259" key="13">
    <source>
        <dbReference type="PROSITE" id="PS51098"/>
    </source>
</evidence>
<dbReference type="Gene3D" id="3.30.1360.60">
    <property type="entry name" value="Glucose permease domain IIB"/>
    <property type="match status" value="1"/>
</dbReference>
<feature type="transmembrane region" description="Helical" evidence="12">
    <location>
        <begin position="65"/>
        <end position="87"/>
    </location>
</feature>
<dbReference type="SUPFAM" id="SSF55604">
    <property type="entry name" value="Glucose permease domain IIB"/>
    <property type="match status" value="1"/>
</dbReference>
<evidence type="ECO:0000256" key="11">
    <source>
        <dbReference type="PROSITE-ProRule" id="PRU00421"/>
    </source>
</evidence>
<feature type="domain" description="PTS EIIC type-1" evidence="14">
    <location>
        <begin position="12"/>
        <end position="429"/>
    </location>
</feature>
<dbReference type="STRING" id="1218507.JF74_05890"/>
<evidence type="ECO:0000256" key="1">
    <source>
        <dbReference type="ARBA" id="ARBA00004651"/>
    </source>
</evidence>
<dbReference type="RefSeq" id="WP_046324551.1">
    <property type="nucleotide sequence ID" value="NZ_JBHTMT010000003.1"/>
</dbReference>
<evidence type="ECO:0000256" key="7">
    <source>
        <dbReference type="ARBA" id="ARBA00022692"/>
    </source>
</evidence>
<feature type="active site" description="Phosphocysteine intermediate; for EIIB activity" evidence="11">
    <location>
        <position position="463"/>
    </location>
</feature>
<name>A0A0F4LFI3_9LACO</name>
<dbReference type="PANTHER" id="PTHR30009:SF20">
    <property type="entry name" value="PTS SYSTEM GLUCOSE-SPECIFIC EIICB COMPONENT-RELATED"/>
    <property type="match status" value="1"/>
</dbReference>
<dbReference type="InterPro" id="IPR018113">
    <property type="entry name" value="PTrfase_EIIB_Cys"/>
</dbReference>
<evidence type="ECO:0000256" key="6">
    <source>
        <dbReference type="ARBA" id="ARBA00022683"/>
    </source>
</evidence>
<dbReference type="InterPro" id="IPR050429">
    <property type="entry name" value="PTS_Glucose_EIICBA"/>
</dbReference>
<dbReference type="Pfam" id="PF02378">
    <property type="entry name" value="PTS_EIIC"/>
    <property type="match status" value="1"/>
</dbReference>
<dbReference type="InterPro" id="IPR036878">
    <property type="entry name" value="Glu_permease_IIB"/>
</dbReference>
<dbReference type="InterPro" id="IPR003352">
    <property type="entry name" value="PTS_EIIC"/>
</dbReference>
<keyword evidence="3" id="KW-1003">Cell membrane</keyword>
<feature type="transmembrane region" description="Helical" evidence="12">
    <location>
        <begin position="139"/>
        <end position="163"/>
    </location>
</feature>
<sequence>MEQPIKKESMKTRVYAFLQDLGKSFMFPIATLSAMGILVGIGSAFTAPPMMARFSFLQNHIVNVIFTFINTVGSFGFTYLPVMFAMALPFGLAKRNKGVGAIAALAGYISMNMGINFMLGQQHKLAPASKMQAMGQSSVLGIQSLEMGVLGGILVGLITYYLLEKYQEIKLPDAFSFFGGIRFVPIISVIVESFVGLIIPFIWPTFQSGIVALGHLIQNAGVFGPFLYGIALSILKLMGLHHILLAMIRFTDAGGTAIVKGKVVTGALNIFYAQLNAGVPISHKATAFLSQGFMPTFMFGLPAICLAIYVTAKPENRNRIKGLLLSATLIAFVSGISEPTEYLFLFIAPLLYVFHTILQGLSLSVMMIAGACMGNTDGGVLDWILFGWLQPNSKWWVLIPIGLIWFAIYFFFFRWYILKYNVKTPGREGEGDVLMTQNNGIYDPQVILEALGGQSNIVSLDNCVTRLRLEVNDPSKIDEDKLKQSGALAVMKAEKSVQVVYGAQVQSVKDGVEKLMNNGITA</sequence>
<keyword evidence="5" id="KW-0808">Transferase</keyword>
<keyword evidence="9 12" id="KW-1133">Transmembrane helix</keyword>
<comment type="subcellular location">
    <subcellularLocation>
        <location evidence="1">Cell membrane</location>
        <topology evidence="1">Multi-pass membrane protein</topology>
    </subcellularLocation>
</comment>
<dbReference type="PROSITE" id="PS01035">
    <property type="entry name" value="PTS_EIIB_TYPE_1_CYS"/>
    <property type="match status" value="1"/>
</dbReference>
<evidence type="ECO:0000256" key="12">
    <source>
        <dbReference type="SAM" id="Phobius"/>
    </source>
</evidence>
<accession>A0A0F4LFI3</accession>
<evidence type="ECO:0000256" key="2">
    <source>
        <dbReference type="ARBA" id="ARBA00022448"/>
    </source>
</evidence>
<evidence type="ECO:0000313" key="16">
    <source>
        <dbReference type="Proteomes" id="UP000033531"/>
    </source>
</evidence>
<dbReference type="GO" id="GO:0005886">
    <property type="term" value="C:plasma membrane"/>
    <property type="evidence" value="ECO:0007669"/>
    <property type="project" value="UniProtKB-SubCell"/>
</dbReference>
<dbReference type="InterPro" id="IPR001996">
    <property type="entry name" value="PTS_IIB_1"/>
</dbReference>
<proteinExistence type="predicted"/>
<feature type="transmembrane region" description="Helical" evidence="12">
    <location>
        <begin position="183"/>
        <end position="206"/>
    </location>
</feature>
<dbReference type="GO" id="GO:0009401">
    <property type="term" value="P:phosphoenolpyruvate-dependent sugar phosphotransferase system"/>
    <property type="evidence" value="ECO:0007669"/>
    <property type="project" value="UniProtKB-KW"/>
</dbReference>
<keyword evidence="6" id="KW-0598">Phosphotransferase system</keyword>
<dbReference type="PATRIC" id="fig|1218507.3.peg.757"/>
<feature type="transmembrane region" description="Helical" evidence="12">
    <location>
        <begin position="395"/>
        <end position="417"/>
    </location>
</feature>
<dbReference type="CDD" id="cd00212">
    <property type="entry name" value="PTS_IIB_glc"/>
    <property type="match status" value="1"/>
</dbReference>
<keyword evidence="4" id="KW-0762">Sugar transport</keyword>
<evidence type="ECO:0000256" key="8">
    <source>
        <dbReference type="ARBA" id="ARBA00022777"/>
    </source>
</evidence>
<dbReference type="PROSITE" id="PS51103">
    <property type="entry name" value="PTS_EIIC_TYPE_1"/>
    <property type="match status" value="1"/>
</dbReference>
<gene>
    <name evidence="15" type="ORF">JF74_05890</name>
</gene>
<organism evidence="15 16">
    <name type="scientific">Lactobacillus melliventris</name>
    <dbReference type="NCBI Taxonomy" id="1218507"/>
    <lineage>
        <taxon>Bacteria</taxon>
        <taxon>Bacillati</taxon>
        <taxon>Bacillota</taxon>
        <taxon>Bacilli</taxon>
        <taxon>Lactobacillales</taxon>
        <taxon>Lactobacillaceae</taxon>
        <taxon>Lactobacillus</taxon>
    </lineage>
</organism>
<feature type="transmembrane region" description="Helical" evidence="12">
    <location>
        <begin position="293"/>
        <end position="312"/>
    </location>
</feature>
<evidence type="ECO:0000256" key="5">
    <source>
        <dbReference type="ARBA" id="ARBA00022679"/>
    </source>
</evidence>
<dbReference type="GO" id="GO:0008982">
    <property type="term" value="F:protein-N(PI)-phosphohistidine-sugar phosphotransferase activity"/>
    <property type="evidence" value="ECO:0007669"/>
    <property type="project" value="InterPro"/>
</dbReference>
<evidence type="ECO:0000313" key="15">
    <source>
        <dbReference type="EMBL" id="KJY57063.1"/>
    </source>
</evidence>